<accession>A0A8B6FFX3</accession>
<evidence type="ECO:0000256" key="1">
    <source>
        <dbReference type="SAM" id="MobiDB-lite"/>
    </source>
</evidence>
<dbReference type="AlphaFoldDB" id="A0A8B6FFX3"/>
<organism evidence="2 3">
    <name type="scientific">Mytilus galloprovincialis</name>
    <name type="common">Mediterranean mussel</name>
    <dbReference type="NCBI Taxonomy" id="29158"/>
    <lineage>
        <taxon>Eukaryota</taxon>
        <taxon>Metazoa</taxon>
        <taxon>Spiralia</taxon>
        <taxon>Lophotrochozoa</taxon>
        <taxon>Mollusca</taxon>
        <taxon>Bivalvia</taxon>
        <taxon>Autobranchia</taxon>
        <taxon>Pteriomorphia</taxon>
        <taxon>Mytilida</taxon>
        <taxon>Mytiloidea</taxon>
        <taxon>Mytilidae</taxon>
        <taxon>Mytilinae</taxon>
        <taxon>Mytilus</taxon>
    </lineage>
</organism>
<proteinExistence type="predicted"/>
<sequence>MQAQTYCSDRNSSLIQGYSQHEQGSYWTGEYFRLSSWMHIIGCYSLNYLKKNTDIRRTLYLFASSLGICQERCLPVNVFAFSIKNNTCLCLGSIPQKNGLSPKMCDGKCQESIDEEVDSFINDCGSSRNPTIFNVYATSTKMTTLSDNYDITKLCLILDSTNTYDSYIFKPFSCLTEMYRICESGDNKDELFVMNVYNNWKGSLDSCKNKDSNLLGNVATEAELMEKIRKSKLGVTTRFKYWLGIARQIYLTTDTGMPIDMRVVVQCKMCDGLLCWFTTDCNSEDSKLFAVCRGDMPKSTNIAKNECVCLSKIPLDGGISSQLCNGRCESHQPGVLQHSLPNECGSLFDSRNMYTSHCETSWEATVEIGRNRKSYLYGNITSTNQAKQIRKRYDVIDWKKMKWLGAARQFYLTVDRGQEVNPSEIVHCNLCSKDSTCDYTIGCDDRKSIAFAVCKENKDNFQVKENSLSTYQTSNSFYQTTKLYTPASISIEKPNSTKKMTTREVHNKTMSRKQIHQTQPKGLSEFTSESKLTWMDAQLYCSKRNSFLIRGQSQYVRGKYWSGEYERLSRWMHIIGCYSLNYLENNTDIRRRLPLPAPSLGLCQESCLPVNVFAFSIQNNMCLCLGKIPEKNGLSPKKCDEKCREIKHHDIDSFPNDCGSTKHTNIFNVYATSPIRMKNENGNYITSKLCVFLWTTDSPDKYEFIPMNCDNVLHGGICQEKKDKNEFVKLKEYGTWRDSLDRCKRDMDSYLYGNISTIIEAEKMINRSTFKGKTSLWHWIGVARQIYLSSDTDGCLPQLEL</sequence>
<gene>
    <name evidence="2" type="ORF">MGAL_10B032629</name>
</gene>
<evidence type="ECO:0000313" key="3">
    <source>
        <dbReference type="Proteomes" id="UP000596742"/>
    </source>
</evidence>
<comment type="caution">
    <text evidence="2">The sequence shown here is derived from an EMBL/GenBank/DDBJ whole genome shotgun (WGS) entry which is preliminary data.</text>
</comment>
<keyword evidence="3" id="KW-1185">Reference proteome</keyword>
<evidence type="ECO:0008006" key="4">
    <source>
        <dbReference type="Google" id="ProtNLM"/>
    </source>
</evidence>
<name>A0A8B6FFX3_MYTGA</name>
<feature type="region of interest" description="Disordered" evidence="1">
    <location>
        <begin position="497"/>
        <end position="520"/>
    </location>
</feature>
<dbReference type="EMBL" id="UYJE01006743">
    <property type="protein sequence ID" value="VDI48541.1"/>
    <property type="molecule type" value="Genomic_DNA"/>
</dbReference>
<dbReference type="Proteomes" id="UP000596742">
    <property type="component" value="Unassembled WGS sequence"/>
</dbReference>
<reference evidence="2" key="1">
    <citation type="submission" date="2018-11" db="EMBL/GenBank/DDBJ databases">
        <authorList>
            <person name="Alioto T."/>
            <person name="Alioto T."/>
        </authorList>
    </citation>
    <scope>NUCLEOTIDE SEQUENCE</scope>
</reference>
<protein>
    <recommendedName>
        <fullName evidence="4">WSC domain-containing protein</fullName>
    </recommendedName>
</protein>
<evidence type="ECO:0000313" key="2">
    <source>
        <dbReference type="EMBL" id="VDI48541.1"/>
    </source>
</evidence>
<dbReference type="OrthoDB" id="6160429at2759"/>